<dbReference type="GO" id="GO:0046872">
    <property type="term" value="F:metal ion binding"/>
    <property type="evidence" value="ECO:0007669"/>
    <property type="project" value="UniProtKB-KW"/>
</dbReference>
<dbReference type="Pfam" id="PF12867">
    <property type="entry name" value="DinB_2"/>
    <property type="match status" value="1"/>
</dbReference>
<dbReference type="InterPro" id="IPR034660">
    <property type="entry name" value="DinB/YfiT-like"/>
</dbReference>
<keyword evidence="4" id="KW-0862">Zinc</keyword>
<evidence type="ECO:0000256" key="2">
    <source>
        <dbReference type="ARBA" id="ARBA00022723"/>
    </source>
</evidence>
<evidence type="ECO:0000313" key="7">
    <source>
        <dbReference type="Proteomes" id="UP000281985"/>
    </source>
</evidence>
<dbReference type="OrthoDB" id="9796039at2"/>
<reference evidence="6 7" key="1">
    <citation type="submission" date="2018-10" db="EMBL/GenBank/DDBJ databases">
        <title>Dokdonia luteus sp. nov., isolated from sea water.</title>
        <authorList>
            <person name="Zhou L.Y."/>
            <person name="Du Z.J."/>
        </authorList>
    </citation>
    <scope>NUCLEOTIDE SEQUENCE [LARGE SCALE GENOMIC DNA]</scope>
    <source>
        <strain evidence="6 7">SH27</strain>
    </source>
</reference>
<protein>
    <submittedName>
        <fullName evidence="6">Putative metal-dependent hydrolase</fullName>
    </submittedName>
</protein>
<name>A0A3M0G0H9_9FLAO</name>
<evidence type="ECO:0000256" key="4">
    <source>
        <dbReference type="ARBA" id="ARBA00022833"/>
    </source>
</evidence>
<evidence type="ECO:0000259" key="5">
    <source>
        <dbReference type="Pfam" id="PF12867"/>
    </source>
</evidence>
<sequence length="180" mass="21089">MSDITHLQYPIGKASIPTEISEEKLQEWITTLELLPVRLSTLVSDMSDEQLDTPYRDGGWTVRQLVHHISDSHHHSYIRFKWALTEDNPLIKPYLEKEWAELDDAKYAPIEWSLKHIEVVHFKLVRLLKGMTNAQFERTFRHPEGKSTISLRQNVGQYAWHSNHHYAHIENLVKRENAGS</sequence>
<dbReference type="Proteomes" id="UP000281985">
    <property type="component" value="Unassembled WGS sequence"/>
</dbReference>
<accession>A0A3M0G0H9</accession>
<evidence type="ECO:0000256" key="3">
    <source>
        <dbReference type="ARBA" id="ARBA00022801"/>
    </source>
</evidence>
<dbReference type="AlphaFoldDB" id="A0A3M0G0H9"/>
<dbReference type="Gene3D" id="1.20.120.450">
    <property type="entry name" value="dinb family like domain"/>
    <property type="match status" value="1"/>
</dbReference>
<comment type="caution">
    <text evidence="6">The sequence shown here is derived from an EMBL/GenBank/DDBJ whole genome shotgun (WGS) entry which is preliminary data.</text>
</comment>
<dbReference type="GO" id="GO:0016787">
    <property type="term" value="F:hydrolase activity"/>
    <property type="evidence" value="ECO:0007669"/>
    <property type="project" value="UniProtKB-KW"/>
</dbReference>
<keyword evidence="3 6" id="KW-0378">Hydrolase</keyword>
<organism evidence="6 7">
    <name type="scientific">Dokdonia sinensis</name>
    <dbReference type="NCBI Taxonomy" id="2479847"/>
    <lineage>
        <taxon>Bacteria</taxon>
        <taxon>Pseudomonadati</taxon>
        <taxon>Bacteroidota</taxon>
        <taxon>Flavobacteriia</taxon>
        <taxon>Flavobacteriales</taxon>
        <taxon>Flavobacteriaceae</taxon>
        <taxon>Dokdonia</taxon>
    </lineage>
</organism>
<dbReference type="EMBL" id="REFV01000010">
    <property type="protein sequence ID" value="RMB57687.1"/>
    <property type="molecule type" value="Genomic_DNA"/>
</dbReference>
<dbReference type="RefSeq" id="WP_121917794.1">
    <property type="nucleotide sequence ID" value="NZ_REFV01000010.1"/>
</dbReference>
<proteinExistence type="inferred from homology"/>
<evidence type="ECO:0000256" key="1">
    <source>
        <dbReference type="ARBA" id="ARBA00022490"/>
    </source>
</evidence>
<dbReference type="InterPro" id="IPR023774">
    <property type="entry name" value="Put_metal_dep_hydrolase_YfiT"/>
</dbReference>
<keyword evidence="2" id="KW-0479">Metal-binding</keyword>
<dbReference type="NCBIfam" id="NF009807">
    <property type="entry name" value="PRK13291.1"/>
    <property type="match status" value="1"/>
</dbReference>
<gene>
    <name evidence="6" type="ORF">EAX61_10880</name>
</gene>
<dbReference type="HAMAP" id="MF_01256">
    <property type="entry name" value="YfiT_hydrol"/>
    <property type="match status" value="1"/>
</dbReference>
<dbReference type="SUPFAM" id="SSF109854">
    <property type="entry name" value="DinB/YfiT-like putative metalloenzymes"/>
    <property type="match status" value="1"/>
</dbReference>
<evidence type="ECO:0000313" key="6">
    <source>
        <dbReference type="EMBL" id="RMB57687.1"/>
    </source>
</evidence>
<keyword evidence="1" id="KW-0963">Cytoplasm</keyword>
<dbReference type="InterPro" id="IPR024775">
    <property type="entry name" value="DinB-like"/>
</dbReference>
<feature type="domain" description="DinB-like" evidence="5">
    <location>
        <begin position="32"/>
        <end position="169"/>
    </location>
</feature>
<keyword evidence="7" id="KW-1185">Reference proteome</keyword>